<dbReference type="InterPro" id="IPR050266">
    <property type="entry name" value="AB_hydrolase_sf"/>
</dbReference>
<keyword evidence="3" id="KW-1185">Reference proteome</keyword>
<name>A0A0X3TR13_9RHOB</name>
<reference evidence="2 3" key="1">
    <citation type="submission" date="2015-12" db="EMBL/GenBank/DDBJ databases">
        <authorList>
            <person name="Shamseldin A."/>
            <person name="Moawad H."/>
            <person name="Abd El-Rahim W.M."/>
            <person name="Sadowsky M.J."/>
        </authorList>
    </citation>
    <scope>NUCLEOTIDE SEQUENCE [LARGE SCALE GENOMIC DNA]</scope>
    <source>
        <strain evidence="2 3">ZGT118</strain>
    </source>
</reference>
<feature type="domain" description="AB hydrolase-1" evidence="1">
    <location>
        <begin position="10"/>
        <end position="220"/>
    </location>
</feature>
<dbReference type="PANTHER" id="PTHR43798:SF33">
    <property type="entry name" value="HYDROLASE, PUTATIVE (AFU_ORTHOLOGUE AFUA_2G14860)-RELATED"/>
    <property type="match status" value="1"/>
</dbReference>
<dbReference type="AlphaFoldDB" id="A0A0X3TR13"/>
<comment type="caution">
    <text evidence="2">The sequence shown here is derived from an EMBL/GenBank/DDBJ whole genome shotgun (WGS) entry which is preliminary data.</text>
</comment>
<dbReference type="InterPro" id="IPR029058">
    <property type="entry name" value="AB_hydrolase_fold"/>
</dbReference>
<proteinExistence type="predicted"/>
<protein>
    <recommendedName>
        <fullName evidence="1">AB hydrolase-1 domain-containing protein</fullName>
    </recommendedName>
</protein>
<dbReference type="Pfam" id="PF12697">
    <property type="entry name" value="Abhydrolase_6"/>
    <property type="match status" value="1"/>
</dbReference>
<organism evidence="2 3">
    <name type="scientific">Ruegeria marisrubri</name>
    <dbReference type="NCBI Taxonomy" id="1685379"/>
    <lineage>
        <taxon>Bacteria</taxon>
        <taxon>Pseudomonadati</taxon>
        <taxon>Pseudomonadota</taxon>
        <taxon>Alphaproteobacteria</taxon>
        <taxon>Rhodobacterales</taxon>
        <taxon>Roseobacteraceae</taxon>
        <taxon>Ruegeria</taxon>
    </lineage>
</organism>
<dbReference type="STRING" id="1685379.AVO45_10355"/>
<dbReference type="Gene3D" id="3.40.50.1820">
    <property type="entry name" value="alpha/beta hydrolase"/>
    <property type="match status" value="1"/>
</dbReference>
<dbReference type="Proteomes" id="UP000053791">
    <property type="component" value="Unassembled WGS sequence"/>
</dbReference>
<evidence type="ECO:0000259" key="1">
    <source>
        <dbReference type="Pfam" id="PF12697"/>
    </source>
</evidence>
<dbReference type="SUPFAM" id="SSF53474">
    <property type="entry name" value="alpha/beta-Hydrolases"/>
    <property type="match status" value="1"/>
</dbReference>
<dbReference type="EMBL" id="LQBQ01000034">
    <property type="protein sequence ID" value="KUJ76886.1"/>
    <property type="molecule type" value="Genomic_DNA"/>
</dbReference>
<dbReference type="GO" id="GO:0016020">
    <property type="term" value="C:membrane"/>
    <property type="evidence" value="ECO:0007669"/>
    <property type="project" value="TreeGrafter"/>
</dbReference>
<gene>
    <name evidence="2" type="ORF">AVO45_10355</name>
</gene>
<evidence type="ECO:0000313" key="3">
    <source>
        <dbReference type="Proteomes" id="UP000053791"/>
    </source>
</evidence>
<dbReference type="PANTHER" id="PTHR43798">
    <property type="entry name" value="MONOACYLGLYCEROL LIPASE"/>
    <property type="match status" value="1"/>
</dbReference>
<sequence>MLPPDLRGRALTLPGHATRASEPGEFSIEAAAQEIIEQSICERTILVGHSMGTRIAAEIAFRAQPLVHAIILIDGSCVPTNADLAAGSIKKALRTRGKAELVNALINEALPGNLPDGLRSDLTKTMNAMTDEAMVDYSASMANWDSKKCLTRISAITCPVLVLQSTRYTTVAPIRRQSIREDPSSIWYDAWRLSPNTQQLTLPNSGHYLAQERPGAVANAICDFVARSQA</sequence>
<accession>A0A0X3TR13</accession>
<dbReference type="InterPro" id="IPR000073">
    <property type="entry name" value="AB_hydrolase_1"/>
</dbReference>
<evidence type="ECO:0000313" key="2">
    <source>
        <dbReference type="EMBL" id="KUJ76886.1"/>
    </source>
</evidence>